<protein>
    <recommendedName>
        <fullName evidence="2">Spermatogenesis-associated protein 20-like TRX domain-containing protein</fullName>
    </recommendedName>
</protein>
<dbReference type="PIRSF" id="PIRSF006402">
    <property type="entry name" value="UCP006402_thioredoxin"/>
    <property type="match status" value="1"/>
</dbReference>
<dbReference type="SUPFAM" id="SSF52833">
    <property type="entry name" value="Thioredoxin-like"/>
    <property type="match status" value="1"/>
</dbReference>
<dbReference type="InterPro" id="IPR008928">
    <property type="entry name" value="6-hairpin_glycosidase_sf"/>
</dbReference>
<dbReference type="Pfam" id="PF03190">
    <property type="entry name" value="Thioredox_DsbH"/>
    <property type="match status" value="1"/>
</dbReference>
<comment type="caution">
    <text evidence="3">The sequence shown here is derived from an EMBL/GenBank/DDBJ whole genome shotgun (WGS) entry which is preliminary data.</text>
</comment>
<reference evidence="3 4" key="1">
    <citation type="submission" date="2016-11" db="EMBL/GenBank/DDBJ databases">
        <title>Mixed transmission modes and dynamic genome evolution in an obligate animal-bacterial symbiosis.</title>
        <authorList>
            <person name="Russell S.L."/>
            <person name="Corbett-Detig R.B."/>
            <person name="Cavanaugh C.M."/>
        </authorList>
    </citation>
    <scope>NUCLEOTIDE SEQUENCE [LARGE SCALE GENOMIC DNA]</scope>
    <source>
        <strain evidence="3">Sveles-Q1</strain>
    </source>
</reference>
<gene>
    <name evidence="3" type="ORF">BOW53_05355</name>
</gene>
<dbReference type="AlphaFoldDB" id="A0A1T2L768"/>
<dbReference type="InterPro" id="IPR024705">
    <property type="entry name" value="Ssp411"/>
</dbReference>
<dbReference type="Gene3D" id="3.40.30.10">
    <property type="entry name" value="Glutaredoxin"/>
    <property type="match status" value="1"/>
</dbReference>
<keyword evidence="4" id="KW-1185">Reference proteome</keyword>
<accession>A0A1T2L768</accession>
<organism evidence="3 4">
    <name type="scientific">Solemya pervernicosa gill symbiont</name>
    <dbReference type="NCBI Taxonomy" id="642797"/>
    <lineage>
        <taxon>Bacteria</taxon>
        <taxon>Pseudomonadati</taxon>
        <taxon>Pseudomonadota</taxon>
        <taxon>Gammaproteobacteria</taxon>
        <taxon>sulfur-oxidizing symbionts</taxon>
    </lineage>
</organism>
<dbReference type="Proteomes" id="UP000191110">
    <property type="component" value="Unassembled WGS sequence"/>
</dbReference>
<sequence>MRLIAILLLLLYLPLLNAANTLAGHPSPYLAMHAEDPVEWQAWGPEVLERARRENKLLFVSVGYFACYWCHVMQKESFRDPAVAALLNRYFIAVKVDRELQPALDEWLMGFVERTEGRGGWPLNVFITPAGNPLVGTVYQPQPTFKRLLEGLQGRWVSEHQSLARMAETAARAMQAEASEAQEPMPEDGAAELQQRFLQQLDDHWDEFEGGFGNQSKFPSVPQLRTILHANAKATDSALEAFLHLTLKQMAAAGLRDQVGGGFFRYTVDPGWQIPHFEKMLYDNAQLADLYLEAAVLLEEPYYREVGLDTLNFVLREMAGDGAYIASLSAVDELGEEGGAYFWRKEMQRLLSADEWQLLKRYWGVDLSGAAEQLPRQTVMLTVAAISLGLSERQAQQRLMSARSKLIKHRRLEQFPRDVKQIAEWNGLLLTALSRAVMVSDRKEYRAAAEGLAEFLATRQWDGQQLFRMASRQQRVGRAVLGDYAAVAEGLASWAKVTHSERYLKLAERVLRRAWRDFMTEQGWQLQAEALVPFGVAEQVVSDGPIGSPSSRLLKVTLQVAKRLKSRALLQRAEQALGKGYGEMKGSPFWYASQIDLLANYRSD</sequence>
<feature type="chain" id="PRO_5012391165" description="Spermatogenesis-associated protein 20-like TRX domain-containing protein" evidence="1">
    <location>
        <begin position="19"/>
        <end position="604"/>
    </location>
</feature>
<dbReference type="RefSeq" id="WP_078483058.1">
    <property type="nucleotide sequence ID" value="NZ_MPRL01000015.1"/>
</dbReference>
<dbReference type="OrthoDB" id="9762614at2"/>
<keyword evidence="1" id="KW-0732">Signal</keyword>
<feature type="domain" description="Spermatogenesis-associated protein 20-like TRX" evidence="2">
    <location>
        <begin position="20"/>
        <end position="174"/>
    </location>
</feature>
<feature type="signal peptide" evidence="1">
    <location>
        <begin position="1"/>
        <end position="18"/>
    </location>
</feature>
<name>A0A1T2L768_9GAMM</name>
<dbReference type="PANTHER" id="PTHR42899">
    <property type="entry name" value="SPERMATOGENESIS-ASSOCIATED PROTEIN 20"/>
    <property type="match status" value="1"/>
</dbReference>
<dbReference type="InterPro" id="IPR036249">
    <property type="entry name" value="Thioredoxin-like_sf"/>
</dbReference>
<dbReference type="EMBL" id="MPRL01000015">
    <property type="protein sequence ID" value="OOZ40958.1"/>
    <property type="molecule type" value="Genomic_DNA"/>
</dbReference>
<dbReference type="SUPFAM" id="SSF48208">
    <property type="entry name" value="Six-hairpin glycosidases"/>
    <property type="match status" value="1"/>
</dbReference>
<dbReference type="InterPro" id="IPR004879">
    <property type="entry name" value="Ssp411-like_TRX"/>
</dbReference>
<evidence type="ECO:0000313" key="4">
    <source>
        <dbReference type="Proteomes" id="UP000191110"/>
    </source>
</evidence>
<dbReference type="PANTHER" id="PTHR42899:SF1">
    <property type="entry name" value="SPERMATOGENESIS-ASSOCIATED PROTEIN 20"/>
    <property type="match status" value="1"/>
</dbReference>
<evidence type="ECO:0000313" key="3">
    <source>
        <dbReference type="EMBL" id="OOZ40958.1"/>
    </source>
</evidence>
<dbReference type="GO" id="GO:0005975">
    <property type="term" value="P:carbohydrate metabolic process"/>
    <property type="evidence" value="ECO:0007669"/>
    <property type="project" value="InterPro"/>
</dbReference>
<proteinExistence type="predicted"/>
<evidence type="ECO:0000259" key="2">
    <source>
        <dbReference type="Pfam" id="PF03190"/>
    </source>
</evidence>
<evidence type="ECO:0000256" key="1">
    <source>
        <dbReference type="SAM" id="SignalP"/>
    </source>
</evidence>